<dbReference type="EMBL" id="BTGU01005565">
    <property type="protein sequence ID" value="GMN25295.1"/>
    <property type="molecule type" value="Genomic_DNA"/>
</dbReference>
<dbReference type="Proteomes" id="UP001187192">
    <property type="component" value="Unassembled WGS sequence"/>
</dbReference>
<dbReference type="EMBL" id="BTGU01005564">
    <property type="protein sequence ID" value="GMN25275.1"/>
    <property type="molecule type" value="Genomic_DNA"/>
</dbReference>
<feature type="compositionally biased region" description="Low complexity" evidence="1">
    <location>
        <begin position="171"/>
        <end position="181"/>
    </location>
</feature>
<sequence>MPPKRRRVPTQDVDLVAQLNELRQMILAQQQEIGGLRAQLAQQNQGHPDAEVPPAPVNQPAAPEIPDVDPVIPENPIAPELQRDVTQMTWEDFVEEFKEKYFNTEIMEAQQDEFDKFRQGNLSVAEAVRTRNNGLSFSRKGRKKRPKPSRTRPSKAKLHNRKVKEDLRVKTTTTSSMATTSRRGSGMQEDRGINRIFPRRRMLLITTVIPLVRNVGEGTREIAVLETIAVFYVARKATMLGTAISILRIRRTNREDRDLNFTLHK</sequence>
<name>A0AA87Z4P1_FICCA</name>
<dbReference type="AlphaFoldDB" id="A0AA87Z4P1"/>
<comment type="caution">
    <text evidence="4">The sequence shown here is derived from an EMBL/GenBank/DDBJ whole genome shotgun (WGS) entry which is preliminary data.</text>
</comment>
<reference evidence="4" key="1">
    <citation type="submission" date="2023-07" db="EMBL/GenBank/DDBJ databases">
        <title>draft genome sequence of fig (Ficus carica).</title>
        <authorList>
            <person name="Takahashi T."/>
            <person name="Nishimura K."/>
        </authorList>
    </citation>
    <scope>NUCLEOTIDE SEQUENCE</scope>
</reference>
<feature type="region of interest" description="Disordered" evidence="1">
    <location>
        <begin position="170"/>
        <end position="189"/>
    </location>
</feature>
<evidence type="ECO:0000259" key="2">
    <source>
        <dbReference type="Pfam" id="PF03732"/>
    </source>
</evidence>
<gene>
    <name evidence="3" type="ORF">TIFTF001_047714</name>
    <name evidence="4" type="ORF">TIFTF001_047715</name>
</gene>
<dbReference type="Pfam" id="PF03732">
    <property type="entry name" value="Retrotrans_gag"/>
    <property type="match status" value="1"/>
</dbReference>
<evidence type="ECO:0000313" key="5">
    <source>
        <dbReference type="Proteomes" id="UP001187192"/>
    </source>
</evidence>
<organism evidence="4 5">
    <name type="scientific">Ficus carica</name>
    <name type="common">Common fig</name>
    <dbReference type="NCBI Taxonomy" id="3494"/>
    <lineage>
        <taxon>Eukaryota</taxon>
        <taxon>Viridiplantae</taxon>
        <taxon>Streptophyta</taxon>
        <taxon>Embryophyta</taxon>
        <taxon>Tracheophyta</taxon>
        <taxon>Spermatophyta</taxon>
        <taxon>Magnoliopsida</taxon>
        <taxon>eudicotyledons</taxon>
        <taxon>Gunneridae</taxon>
        <taxon>Pentapetalae</taxon>
        <taxon>rosids</taxon>
        <taxon>fabids</taxon>
        <taxon>Rosales</taxon>
        <taxon>Moraceae</taxon>
        <taxon>Ficeae</taxon>
        <taxon>Ficus</taxon>
    </lineage>
</organism>
<dbReference type="InterPro" id="IPR005162">
    <property type="entry name" value="Retrotrans_gag_dom"/>
</dbReference>
<evidence type="ECO:0000256" key="1">
    <source>
        <dbReference type="SAM" id="MobiDB-lite"/>
    </source>
</evidence>
<feature type="region of interest" description="Disordered" evidence="1">
    <location>
        <begin position="131"/>
        <end position="162"/>
    </location>
</feature>
<accession>A0AA87Z4P1</accession>
<evidence type="ECO:0000313" key="3">
    <source>
        <dbReference type="EMBL" id="GMN25275.1"/>
    </source>
</evidence>
<proteinExistence type="predicted"/>
<keyword evidence="5" id="KW-1185">Reference proteome</keyword>
<evidence type="ECO:0000313" key="4">
    <source>
        <dbReference type="EMBL" id="GMN25295.1"/>
    </source>
</evidence>
<protein>
    <recommendedName>
        <fullName evidence="2">Retrotransposon gag domain-containing protein</fullName>
    </recommendedName>
</protein>
<feature type="compositionally biased region" description="Basic residues" evidence="1">
    <location>
        <begin position="139"/>
        <end position="162"/>
    </location>
</feature>
<feature type="domain" description="Retrotransposon gag" evidence="2">
    <location>
        <begin position="84"/>
        <end position="135"/>
    </location>
</feature>
<feature type="region of interest" description="Disordered" evidence="1">
    <location>
        <begin position="38"/>
        <end position="64"/>
    </location>
</feature>